<dbReference type="EMBL" id="QGKV02000299">
    <property type="protein sequence ID" value="KAF3590238.1"/>
    <property type="molecule type" value="Genomic_DNA"/>
</dbReference>
<gene>
    <name evidence="1" type="ORF">DY000_02022085</name>
</gene>
<name>A0ABQ7DYW9_BRACR</name>
<sequence>MVKKYFAAGVFFSFCLVFWGRTLTLGSKISLPGSKRVKTMRLPFVFQEERDPLWRLMIRRITLRMRIFILGNPEVPRNWSSGIGGSVDIVLKNPEAVVENALIAFYGAVRNVFKLYKTAS</sequence>
<evidence type="ECO:0000313" key="2">
    <source>
        <dbReference type="Proteomes" id="UP000266723"/>
    </source>
</evidence>
<protein>
    <submittedName>
        <fullName evidence="1">Uncharacterized protein</fullName>
    </submittedName>
</protein>
<dbReference type="Proteomes" id="UP000266723">
    <property type="component" value="Unassembled WGS sequence"/>
</dbReference>
<proteinExistence type="predicted"/>
<keyword evidence="2" id="KW-1185">Reference proteome</keyword>
<evidence type="ECO:0000313" key="1">
    <source>
        <dbReference type="EMBL" id="KAF3590238.1"/>
    </source>
</evidence>
<comment type="caution">
    <text evidence="1">The sequence shown here is derived from an EMBL/GenBank/DDBJ whole genome shotgun (WGS) entry which is preliminary data.</text>
</comment>
<organism evidence="1 2">
    <name type="scientific">Brassica cretica</name>
    <name type="common">Mustard</name>
    <dbReference type="NCBI Taxonomy" id="69181"/>
    <lineage>
        <taxon>Eukaryota</taxon>
        <taxon>Viridiplantae</taxon>
        <taxon>Streptophyta</taxon>
        <taxon>Embryophyta</taxon>
        <taxon>Tracheophyta</taxon>
        <taxon>Spermatophyta</taxon>
        <taxon>Magnoliopsida</taxon>
        <taxon>eudicotyledons</taxon>
        <taxon>Gunneridae</taxon>
        <taxon>Pentapetalae</taxon>
        <taxon>rosids</taxon>
        <taxon>malvids</taxon>
        <taxon>Brassicales</taxon>
        <taxon>Brassicaceae</taxon>
        <taxon>Brassiceae</taxon>
        <taxon>Brassica</taxon>
    </lineage>
</organism>
<accession>A0ABQ7DYW9</accession>
<reference evidence="1 2" key="1">
    <citation type="journal article" date="2020" name="BMC Genomics">
        <title>Intraspecific diversification of the crop wild relative Brassica cretica Lam. using demographic model selection.</title>
        <authorList>
            <person name="Kioukis A."/>
            <person name="Michalopoulou V.A."/>
            <person name="Briers L."/>
            <person name="Pirintsos S."/>
            <person name="Studholme D.J."/>
            <person name="Pavlidis P."/>
            <person name="Sarris P.F."/>
        </authorList>
    </citation>
    <scope>NUCLEOTIDE SEQUENCE [LARGE SCALE GENOMIC DNA]</scope>
    <source>
        <strain evidence="2">cv. PFS-1207/04</strain>
    </source>
</reference>